<dbReference type="Pfam" id="PF00356">
    <property type="entry name" value="LacI"/>
    <property type="match status" value="1"/>
</dbReference>
<dbReference type="AlphaFoldDB" id="A0A177IP23"/>
<evidence type="ECO:0000313" key="6">
    <source>
        <dbReference type="Proteomes" id="UP000076947"/>
    </source>
</evidence>
<dbReference type="InterPro" id="IPR028082">
    <property type="entry name" value="Peripla_BP_I"/>
</dbReference>
<evidence type="ECO:0000256" key="1">
    <source>
        <dbReference type="ARBA" id="ARBA00023015"/>
    </source>
</evidence>
<protein>
    <recommendedName>
        <fullName evidence="4">HTH lacI-type domain-containing protein</fullName>
    </recommendedName>
</protein>
<keyword evidence="3" id="KW-0804">Transcription</keyword>
<dbReference type="Proteomes" id="UP000076947">
    <property type="component" value="Unassembled WGS sequence"/>
</dbReference>
<dbReference type="EMBL" id="LSTQ01000008">
    <property type="protein sequence ID" value="OAH30326.1"/>
    <property type="molecule type" value="Genomic_DNA"/>
</dbReference>
<evidence type="ECO:0000256" key="3">
    <source>
        <dbReference type="ARBA" id="ARBA00023163"/>
    </source>
</evidence>
<dbReference type="InterPro" id="IPR046335">
    <property type="entry name" value="LacI/GalR-like_sensor"/>
</dbReference>
<evidence type="ECO:0000259" key="4">
    <source>
        <dbReference type="PROSITE" id="PS50932"/>
    </source>
</evidence>
<dbReference type="InterPro" id="IPR010982">
    <property type="entry name" value="Lambda_DNA-bd_dom_sf"/>
</dbReference>
<dbReference type="Pfam" id="PF13377">
    <property type="entry name" value="Peripla_BP_3"/>
    <property type="match status" value="1"/>
</dbReference>
<sequence length="345" mass="37318">MNTTPHNQPNHRPTLAEVAAVAGVSHQTVSRVINSYPGVRPATRERVQDAVRKLGYRRNTAARSLVTRESRLIGVIAIGSFLYGPTSTLSSIERAARDNGYMTLLATMKDAEEADLNQAIGQCLERSVDILILIANREVWVHFASKLDLDIPVILVGPRAANQVNHICISVDQTRGAEMAIEHLHSLGHRYVGILPGPQDWVDAQQRLSGALDTCARLGITADVYEGDWTGEAGHKVGIAVSELPSSKRPTAIFACNDQMALGALSAFNETGISVPKDISIIGFDDVPDSRYYSPALTTIRQDFETLGSRVISTALSLLRGEETGAELVPPSISVRESSAFPQTN</sequence>
<dbReference type="CDD" id="cd01392">
    <property type="entry name" value="HTH_LacI"/>
    <property type="match status" value="1"/>
</dbReference>
<dbReference type="CDD" id="cd01574">
    <property type="entry name" value="PBP1_LacI"/>
    <property type="match status" value="1"/>
</dbReference>
<gene>
    <name evidence="5" type="ORF">AYJ05_06120</name>
</gene>
<dbReference type="PROSITE" id="PS00356">
    <property type="entry name" value="HTH_LACI_1"/>
    <property type="match status" value="1"/>
</dbReference>
<dbReference type="PROSITE" id="PS50932">
    <property type="entry name" value="HTH_LACI_2"/>
    <property type="match status" value="1"/>
</dbReference>
<dbReference type="InterPro" id="IPR000843">
    <property type="entry name" value="HTH_LacI"/>
</dbReference>
<keyword evidence="1" id="KW-0805">Transcription regulation</keyword>
<evidence type="ECO:0000256" key="2">
    <source>
        <dbReference type="ARBA" id="ARBA00023125"/>
    </source>
</evidence>
<dbReference type="SMART" id="SM00354">
    <property type="entry name" value="HTH_LACI"/>
    <property type="match status" value="1"/>
</dbReference>
<keyword evidence="2" id="KW-0238">DNA-binding</keyword>
<keyword evidence="6" id="KW-1185">Reference proteome</keyword>
<evidence type="ECO:0000313" key="5">
    <source>
        <dbReference type="EMBL" id="OAH30326.1"/>
    </source>
</evidence>
<feature type="domain" description="HTH lacI-type" evidence="4">
    <location>
        <begin position="13"/>
        <end position="67"/>
    </location>
</feature>
<dbReference type="PANTHER" id="PTHR30146">
    <property type="entry name" value="LACI-RELATED TRANSCRIPTIONAL REPRESSOR"/>
    <property type="match status" value="1"/>
</dbReference>
<comment type="caution">
    <text evidence="5">The sequence shown here is derived from an EMBL/GenBank/DDBJ whole genome shotgun (WGS) entry which is preliminary data.</text>
</comment>
<name>A0A177IP23_9CORY</name>
<dbReference type="GO" id="GO:0003700">
    <property type="term" value="F:DNA-binding transcription factor activity"/>
    <property type="evidence" value="ECO:0007669"/>
    <property type="project" value="TreeGrafter"/>
</dbReference>
<dbReference type="SUPFAM" id="SSF47413">
    <property type="entry name" value="lambda repressor-like DNA-binding domains"/>
    <property type="match status" value="1"/>
</dbReference>
<dbReference type="PANTHER" id="PTHR30146:SF109">
    <property type="entry name" value="HTH-TYPE TRANSCRIPTIONAL REGULATOR GALS"/>
    <property type="match status" value="1"/>
</dbReference>
<reference evidence="6" key="1">
    <citation type="submission" date="2016-02" db="EMBL/GenBank/DDBJ databases">
        <authorList>
            <person name="Kaur G."/>
            <person name="Nair G.R."/>
            <person name="Mayilraj S."/>
        </authorList>
    </citation>
    <scope>NUCLEOTIDE SEQUENCE [LARGE SCALE GENOMIC DNA]</scope>
    <source>
        <strain evidence="6">GA-15</strain>
    </source>
</reference>
<dbReference type="GO" id="GO:0000976">
    <property type="term" value="F:transcription cis-regulatory region binding"/>
    <property type="evidence" value="ECO:0007669"/>
    <property type="project" value="TreeGrafter"/>
</dbReference>
<dbReference type="OrthoDB" id="9816215at2"/>
<dbReference type="RefSeq" id="WP_066838440.1">
    <property type="nucleotide sequence ID" value="NZ_CANSTI010000099.1"/>
</dbReference>
<dbReference type="SUPFAM" id="SSF53822">
    <property type="entry name" value="Periplasmic binding protein-like I"/>
    <property type="match status" value="1"/>
</dbReference>
<accession>A0A177IP23</accession>
<organism evidence="5 6">
    <name type="scientific">Corynebacterium stationis</name>
    <dbReference type="NCBI Taxonomy" id="1705"/>
    <lineage>
        <taxon>Bacteria</taxon>
        <taxon>Bacillati</taxon>
        <taxon>Actinomycetota</taxon>
        <taxon>Actinomycetes</taxon>
        <taxon>Mycobacteriales</taxon>
        <taxon>Corynebacteriaceae</taxon>
        <taxon>Corynebacterium</taxon>
    </lineage>
</organism>
<dbReference type="Gene3D" id="1.10.260.40">
    <property type="entry name" value="lambda repressor-like DNA-binding domains"/>
    <property type="match status" value="1"/>
</dbReference>
<dbReference type="Gene3D" id="3.40.50.2300">
    <property type="match status" value="2"/>
</dbReference>
<proteinExistence type="predicted"/>